<protein>
    <recommendedName>
        <fullName evidence="4">Carboxylic ester hydrolase</fullName>
        <ecNumber evidence="4">3.1.1.-</ecNumber>
    </recommendedName>
</protein>
<dbReference type="Pfam" id="PF10503">
    <property type="entry name" value="Esterase_PHB"/>
    <property type="match status" value="1"/>
</dbReference>
<evidence type="ECO:0000256" key="2">
    <source>
        <dbReference type="ARBA" id="ARBA00022729"/>
    </source>
</evidence>
<sequence length="353" mass="38960">MRLLALTLSYLIGFSGVLALQNRMYEINENSGIGEPFKNPTQTKFFIYVPGMSAGNTLWYPIVVVPHYCGADADTMFKNTLYAQYADQYKYIVIFPSAPRGCWDVSSKESLMHDGGGDSTGISLMVKWVLRNYRADPNRVYVTGLSSGGMMTQVLCATYPDMFRAGSAWASVPPGCFTHLDYFGSGDLCPSGGVRKTGQQWGDIIRQGYPGYNGPRPRLQLWHGELDRGIDYTNLGESIKAWTNVLKVTATTNSTNSPIGGYTKINFAGPSEEVKLEAYSAANVEHVMPFRELDVLKWFGIVPCDFGTRRVFEGRAAKEYFHQSVVITGTLSGSNRGLAEKSGSTSKSRSSRR</sequence>
<dbReference type="EC" id="3.1.1.-" evidence="4"/>
<dbReference type="STRING" id="1284197.S8C3Z2"/>
<dbReference type="eggNOG" id="ENOG502QTDU">
    <property type="taxonomic scope" value="Eukaryota"/>
</dbReference>
<evidence type="ECO:0000256" key="5">
    <source>
        <dbReference type="SAM" id="MobiDB-lite"/>
    </source>
</evidence>
<dbReference type="GO" id="GO:0045493">
    <property type="term" value="P:xylan catabolic process"/>
    <property type="evidence" value="ECO:0007669"/>
    <property type="project" value="UniProtKB-UniRule"/>
</dbReference>
<reference evidence="7" key="2">
    <citation type="submission" date="2013-04" db="EMBL/GenBank/DDBJ databases">
        <title>Genomic mechanisms accounting for the adaptation to parasitism in nematode-trapping fungi.</title>
        <authorList>
            <person name="Ahren D.G."/>
        </authorList>
    </citation>
    <scope>NUCLEOTIDE SEQUENCE [LARGE SCALE GENOMIC DNA]</scope>
    <source>
        <strain evidence="7">CBS 200.50</strain>
    </source>
</reference>
<dbReference type="NCBIfam" id="TIGR01840">
    <property type="entry name" value="esterase_phb"/>
    <property type="match status" value="1"/>
</dbReference>
<dbReference type="GO" id="GO:0052689">
    <property type="term" value="F:carboxylic ester hydrolase activity"/>
    <property type="evidence" value="ECO:0007669"/>
    <property type="project" value="UniProtKB-KW"/>
</dbReference>
<reference evidence="6 7" key="1">
    <citation type="journal article" date="2013" name="PLoS Genet.">
        <title>Genomic mechanisms accounting for the adaptation to parasitism in nematode-trapping fungi.</title>
        <authorList>
            <person name="Meerupati T."/>
            <person name="Andersson K.M."/>
            <person name="Friman E."/>
            <person name="Kumar D."/>
            <person name="Tunlid A."/>
            <person name="Ahren D."/>
        </authorList>
    </citation>
    <scope>NUCLEOTIDE SEQUENCE [LARGE SCALE GENOMIC DNA]</scope>
    <source>
        <strain evidence="6 7">CBS 200.50</strain>
    </source>
</reference>
<dbReference type="GO" id="GO:0005576">
    <property type="term" value="C:extracellular region"/>
    <property type="evidence" value="ECO:0007669"/>
    <property type="project" value="UniProtKB-SubCell"/>
</dbReference>
<feature type="signal peptide" evidence="4">
    <location>
        <begin position="1"/>
        <end position="19"/>
    </location>
</feature>
<keyword evidence="3 4" id="KW-0378">Hydrolase</keyword>
<keyword evidence="4" id="KW-0964">Secreted</keyword>
<keyword evidence="7" id="KW-1185">Reference proteome</keyword>
<proteinExistence type="inferred from homology"/>
<evidence type="ECO:0000256" key="4">
    <source>
        <dbReference type="RuleBase" id="RU367147"/>
    </source>
</evidence>
<comment type="similarity">
    <text evidence="4">Belongs to the carbohydrate esterase 1 (CE1) family.</text>
</comment>
<keyword evidence="2 4" id="KW-0732">Signal</keyword>
<dbReference type="PANTHER" id="PTHR43037:SF5">
    <property type="entry name" value="FERULOYL ESTERASE"/>
    <property type="match status" value="1"/>
</dbReference>
<name>S8C3Z2_DACHA</name>
<dbReference type="Proteomes" id="UP000015100">
    <property type="component" value="Unassembled WGS sequence"/>
</dbReference>
<evidence type="ECO:0000313" key="6">
    <source>
        <dbReference type="EMBL" id="EPS42392.1"/>
    </source>
</evidence>
<dbReference type="InterPro" id="IPR010126">
    <property type="entry name" value="Esterase_phb"/>
</dbReference>
<dbReference type="AlphaFoldDB" id="S8C3Z2"/>
<keyword evidence="1 4" id="KW-0719">Serine esterase</keyword>
<keyword evidence="4" id="KW-0624">Polysaccharide degradation</keyword>
<dbReference type="Gene3D" id="3.40.50.1820">
    <property type="entry name" value="alpha/beta hydrolase"/>
    <property type="match status" value="1"/>
</dbReference>
<evidence type="ECO:0000256" key="3">
    <source>
        <dbReference type="ARBA" id="ARBA00022801"/>
    </source>
</evidence>
<dbReference type="OrthoDB" id="2425929at2759"/>
<accession>S8C3Z2</accession>
<evidence type="ECO:0000256" key="1">
    <source>
        <dbReference type="ARBA" id="ARBA00022487"/>
    </source>
</evidence>
<keyword evidence="4" id="KW-0119">Carbohydrate metabolism</keyword>
<comment type="caution">
    <text evidence="6">The sequence shown here is derived from an EMBL/GenBank/DDBJ whole genome shotgun (WGS) entry which is preliminary data.</text>
</comment>
<comment type="subcellular location">
    <subcellularLocation>
        <location evidence="4">Secreted</location>
    </subcellularLocation>
</comment>
<comment type="function">
    <text evidence="4">Esterase involved in the hydrolysis of xylan, a major structural heterogeneous polysaccharide found in plant biomass representing the second most abundant polysaccharide in the biosphere, after cellulose.</text>
</comment>
<dbReference type="PANTHER" id="PTHR43037">
    <property type="entry name" value="UNNAMED PRODUCT-RELATED"/>
    <property type="match status" value="1"/>
</dbReference>
<dbReference type="InterPro" id="IPR029058">
    <property type="entry name" value="AB_hydrolase_fold"/>
</dbReference>
<feature type="region of interest" description="Disordered" evidence="5">
    <location>
        <begin position="334"/>
        <end position="353"/>
    </location>
</feature>
<dbReference type="SUPFAM" id="SSF53474">
    <property type="entry name" value="alpha/beta-Hydrolases"/>
    <property type="match status" value="2"/>
</dbReference>
<dbReference type="HOGENOM" id="CLU_027551_1_1_1"/>
<gene>
    <name evidence="6" type="ORF">H072_3640</name>
</gene>
<organism evidence="6 7">
    <name type="scientific">Dactylellina haptotyla (strain CBS 200.50)</name>
    <name type="common">Nematode-trapping fungus</name>
    <name type="synonym">Monacrosporium haptotylum</name>
    <dbReference type="NCBI Taxonomy" id="1284197"/>
    <lineage>
        <taxon>Eukaryota</taxon>
        <taxon>Fungi</taxon>
        <taxon>Dikarya</taxon>
        <taxon>Ascomycota</taxon>
        <taxon>Pezizomycotina</taxon>
        <taxon>Orbiliomycetes</taxon>
        <taxon>Orbiliales</taxon>
        <taxon>Orbiliaceae</taxon>
        <taxon>Dactylellina</taxon>
    </lineage>
</organism>
<feature type="compositionally biased region" description="Low complexity" evidence="5">
    <location>
        <begin position="341"/>
        <end position="353"/>
    </location>
</feature>
<dbReference type="EMBL" id="AQGS01000114">
    <property type="protein sequence ID" value="EPS42392.1"/>
    <property type="molecule type" value="Genomic_DNA"/>
</dbReference>
<dbReference type="InterPro" id="IPR050955">
    <property type="entry name" value="Plant_Biomass_Hydrol_Est"/>
</dbReference>
<feature type="chain" id="PRO_5029038448" description="Carboxylic ester hydrolase" evidence="4">
    <location>
        <begin position="20"/>
        <end position="353"/>
    </location>
</feature>
<evidence type="ECO:0000313" key="7">
    <source>
        <dbReference type="Proteomes" id="UP000015100"/>
    </source>
</evidence>